<keyword evidence="1" id="KW-0328">Glycosyltransferase</keyword>
<reference evidence="1 2" key="1">
    <citation type="submission" date="2014-07" db="EMBL/GenBank/DDBJ databases">
        <title>Draft Genome Sequence of Gephyronic Acid Producer, Cystobacter violaceus Strain Cb vi76.</title>
        <authorList>
            <person name="Stevens D.C."/>
            <person name="Young J."/>
            <person name="Carmichael R."/>
            <person name="Tan J."/>
            <person name="Taylor R.E."/>
        </authorList>
    </citation>
    <scope>NUCLEOTIDE SEQUENCE [LARGE SCALE GENOMIC DNA]</scope>
    <source>
        <strain evidence="1 2">Cb vi76</strain>
    </source>
</reference>
<dbReference type="EMBL" id="JPMI01000156">
    <property type="protein sequence ID" value="KFA91201.1"/>
    <property type="molecule type" value="Genomic_DNA"/>
</dbReference>
<evidence type="ECO:0000313" key="2">
    <source>
        <dbReference type="Proteomes" id="UP000028547"/>
    </source>
</evidence>
<dbReference type="PANTHER" id="PTHR31687:SF3">
    <property type="entry name" value="PROTEIN URG3"/>
    <property type="match status" value="1"/>
</dbReference>
<keyword evidence="1" id="KW-0808">Transferase</keyword>
<gene>
    <name evidence="1" type="ORF">Q664_23675</name>
</gene>
<dbReference type="AlphaFoldDB" id="A0A084SRW6"/>
<accession>A0A084SRW6</accession>
<dbReference type="Proteomes" id="UP000028547">
    <property type="component" value="Unassembled WGS sequence"/>
</dbReference>
<protein>
    <submittedName>
        <fullName evidence="1">Uracil phosphoribosyltransferase</fullName>
    </submittedName>
</protein>
<dbReference type="InterPro" id="IPR012469">
    <property type="entry name" value="DUF1688"/>
</dbReference>
<comment type="caution">
    <text evidence="1">The sequence shown here is derived from an EMBL/GenBank/DDBJ whole genome shotgun (WGS) entry which is preliminary data.</text>
</comment>
<name>A0A084SRW6_9BACT</name>
<dbReference type="GO" id="GO:0016757">
    <property type="term" value="F:glycosyltransferase activity"/>
    <property type="evidence" value="ECO:0007669"/>
    <property type="project" value="UniProtKB-KW"/>
</dbReference>
<evidence type="ECO:0000313" key="1">
    <source>
        <dbReference type="EMBL" id="KFA91201.1"/>
    </source>
</evidence>
<sequence>MREPSSTVAYLRSPRAIRERCRALLELGIAGQLKHFRVDMERLPAVADYVLAVTRESYPTLDIPVHSRWGHFDVGGVRRNAELDARLASLPRAERARAKLDLVITSVLLDAGSGPTWKYVEPGGGTYARSEGLAVASFRMFLAGAFSSDPSQPPRADAEGLQRLTLESLARGFQVTEANPLAGLEGRLALLQGLGRALPRPGALYDQVSAWGPRVPAAEVLGRVLESLGSIWPGRVTLEGVNLGDVWPHSMMGREGSPESLVPFHKLSQWLTYSLLEPLEEGGVTVTDLDVLTGLPEYRNGGLLVDMGLLVPRDARLLTEAYAPGSEPIVEWRALTVALLDEVAKRVRERLGMTAEQLPLAKVLQGGTWSAGRKIAAEKRPGGTPPIRIESDGTVF</sequence>
<organism evidence="1 2">
    <name type="scientific">Archangium violaceum Cb vi76</name>
    <dbReference type="NCBI Taxonomy" id="1406225"/>
    <lineage>
        <taxon>Bacteria</taxon>
        <taxon>Pseudomonadati</taxon>
        <taxon>Myxococcota</taxon>
        <taxon>Myxococcia</taxon>
        <taxon>Myxococcales</taxon>
        <taxon>Cystobacterineae</taxon>
        <taxon>Archangiaceae</taxon>
        <taxon>Archangium</taxon>
    </lineage>
</organism>
<proteinExistence type="predicted"/>
<dbReference type="PANTHER" id="PTHR31687">
    <property type="match status" value="1"/>
</dbReference>
<dbReference type="RefSeq" id="WP_043399526.1">
    <property type="nucleotide sequence ID" value="NZ_JPMI01000156.1"/>
</dbReference>
<dbReference type="Pfam" id="PF07958">
    <property type="entry name" value="DUF1688"/>
    <property type="match status" value="1"/>
</dbReference>